<dbReference type="Pfam" id="PF12836">
    <property type="entry name" value="HHH_3"/>
    <property type="match status" value="1"/>
</dbReference>
<keyword evidence="2" id="KW-1133">Transmembrane helix</keyword>
<gene>
    <name evidence="3" type="ORF">BJ992_000942</name>
</gene>
<name>A0A7X0IAB4_9ACTN</name>
<sequence length="336" mass="36118">MHPTNGGQGSPGSGPPDPSRPGDPGARRRDRPSAPPPRYEGPTNPHPRYEGPSGPQPKYERPYAPPPDPRRPHVPFNPPHPHGDPLREHGLFPADRPVPPPPRQEPPAPVPPPFTAGVPPYQPPPQPSGAGSVLWALAPLYTCGVATPFTMGYAAARTRSAWLALSALVYSLSLVLFVAGVVTDAPGGDNALEVLAVLASGLNWLGGTVQSLIVRKHVFDRVESPNDQAVAMAQYRRELRRQARELAERDPALAREVRIGRPDLPRQYDDGGLVDVNHAPAAVIAALPGMTPELARRVVAHREETGLFVSAEEVSIAVNLPPHLNADLVELTIYLR</sequence>
<accession>A0A7X0IAB4</accession>
<evidence type="ECO:0000256" key="1">
    <source>
        <dbReference type="SAM" id="MobiDB-lite"/>
    </source>
</evidence>
<dbReference type="Proteomes" id="UP000555564">
    <property type="component" value="Unassembled WGS sequence"/>
</dbReference>
<evidence type="ECO:0000313" key="3">
    <source>
        <dbReference type="EMBL" id="MBB6471511.1"/>
    </source>
</evidence>
<dbReference type="InterPro" id="IPR010994">
    <property type="entry name" value="RuvA_2-like"/>
</dbReference>
<dbReference type="RefSeq" id="WP_246496518.1">
    <property type="nucleotide sequence ID" value="NZ_BAAALO010000117.1"/>
</dbReference>
<protein>
    <recommendedName>
        <fullName evidence="5">Helix-hairpin-helix domain-containing protein</fullName>
    </recommendedName>
</protein>
<dbReference type="EMBL" id="JACHIU010000001">
    <property type="protein sequence ID" value="MBB6471511.1"/>
    <property type="molecule type" value="Genomic_DNA"/>
</dbReference>
<feature type="region of interest" description="Disordered" evidence="1">
    <location>
        <begin position="1"/>
        <end position="128"/>
    </location>
</feature>
<keyword evidence="2" id="KW-0812">Transmembrane</keyword>
<feature type="transmembrane region" description="Helical" evidence="2">
    <location>
        <begin position="133"/>
        <end position="154"/>
    </location>
</feature>
<feature type="compositionally biased region" description="Pro residues" evidence="1">
    <location>
        <begin position="96"/>
        <end position="127"/>
    </location>
</feature>
<feature type="transmembrane region" description="Helical" evidence="2">
    <location>
        <begin position="194"/>
        <end position="214"/>
    </location>
</feature>
<feature type="transmembrane region" description="Helical" evidence="2">
    <location>
        <begin position="161"/>
        <end position="182"/>
    </location>
</feature>
<feature type="compositionally biased region" description="Basic and acidic residues" evidence="1">
    <location>
        <begin position="81"/>
        <end position="90"/>
    </location>
</feature>
<dbReference type="AlphaFoldDB" id="A0A7X0IAB4"/>
<evidence type="ECO:0008006" key="5">
    <source>
        <dbReference type="Google" id="ProtNLM"/>
    </source>
</evidence>
<keyword evidence="4" id="KW-1185">Reference proteome</keyword>
<feature type="compositionally biased region" description="Gly residues" evidence="1">
    <location>
        <begin position="1"/>
        <end position="12"/>
    </location>
</feature>
<dbReference type="SUPFAM" id="SSF47781">
    <property type="entry name" value="RuvA domain 2-like"/>
    <property type="match status" value="1"/>
</dbReference>
<organism evidence="3 4">
    <name type="scientific">Sphaerisporangium rubeum</name>
    <dbReference type="NCBI Taxonomy" id="321317"/>
    <lineage>
        <taxon>Bacteria</taxon>
        <taxon>Bacillati</taxon>
        <taxon>Actinomycetota</taxon>
        <taxon>Actinomycetes</taxon>
        <taxon>Streptosporangiales</taxon>
        <taxon>Streptosporangiaceae</taxon>
        <taxon>Sphaerisporangium</taxon>
    </lineage>
</organism>
<evidence type="ECO:0000313" key="4">
    <source>
        <dbReference type="Proteomes" id="UP000555564"/>
    </source>
</evidence>
<evidence type="ECO:0000256" key="2">
    <source>
        <dbReference type="SAM" id="Phobius"/>
    </source>
</evidence>
<comment type="caution">
    <text evidence="3">The sequence shown here is derived from an EMBL/GenBank/DDBJ whole genome shotgun (WGS) entry which is preliminary data.</text>
</comment>
<reference evidence="3 4" key="1">
    <citation type="submission" date="2020-08" db="EMBL/GenBank/DDBJ databases">
        <title>Sequencing the genomes of 1000 actinobacteria strains.</title>
        <authorList>
            <person name="Klenk H.-P."/>
        </authorList>
    </citation>
    <scope>NUCLEOTIDE SEQUENCE [LARGE SCALE GENOMIC DNA]</scope>
    <source>
        <strain evidence="3 4">DSM 44936</strain>
    </source>
</reference>
<proteinExistence type="predicted"/>
<keyword evidence="2" id="KW-0472">Membrane</keyword>
<dbReference type="Gene3D" id="1.10.150.280">
    <property type="entry name" value="AF1531-like domain"/>
    <property type="match status" value="1"/>
</dbReference>